<dbReference type="NCBIfam" id="TIGR02937">
    <property type="entry name" value="sigma70-ECF"/>
    <property type="match status" value="1"/>
</dbReference>
<comment type="caution">
    <text evidence="5">The sequence shown here is derived from an EMBL/GenBank/DDBJ whole genome shotgun (WGS) entry which is preliminary data.</text>
</comment>
<feature type="region of interest" description="Disordered" evidence="2">
    <location>
        <begin position="327"/>
        <end position="403"/>
    </location>
</feature>
<accession>A0A934I930</accession>
<keyword evidence="1" id="KW-0238">DNA-binding</keyword>
<dbReference type="SUPFAM" id="SSF51445">
    <property type="entry name" value="(Trans)glycosidases"/>
    <property type="match status" value="1"/>
</dbReference>
<protein>
    <recommendedName>
        <fullName evidence="1">RNA polymerase sigma factor</fullName>
    </recommendedName>
</protein>
<dbReference type="Proteomes" id="UP000602087">
    <property type="component" value="Unassembled WGS sequence"/>
</dbReference>
<dbReference type="GO" id="GO:0016987">
    <property type="term" value="F:sigma factor activity"/>
    <property type="evidence" value="ECO:0007669"/>
    <property type="project" value="UniProtKB-KW"/>
</dbReference>
<keyword evidence="1" id="KW-0805">Transcription regulation</keyword>
<feature type="compositionally biased region" description="Polar residues" evidence="2">
    <location>
        <begin position="336"/>
        <end position="346"/>
    </location>
</feature>
<dbReference type="EMBL" id="JAEINH010000001">
    <property type="protein sequence ID" value="MBI9113475.1"/>
    <property type="molecule type" value="Genomic_DNA"/>
</dbReference>
<dbReference type="PROSITE" id="PS01063">
    <property type="entry name" value="SIGMA70_ECF"/>
    <property type="match status" value="1"/>
</dbReference>
<feature type="domain" description="RNA polymerase sigma-70 region 2" evidence="3">
    <location>
        <begin position="28"/>
        <end position="89"/>
    </location>
</feature>
<dbReference type="AlphaFoldDB" id="A0A934I930"/>
<feature type="compositionally biased region" description="Low complexity" evidence="2">
    <location>
        <begin position="367"/>
        <end position="383"/>
    </location>
</feature>
<reference evidence="5" key="1">
    <citation type="submission" date="2020-12" db="EMBL/GenBank/DDBJ databases">
        <title>Sanguibacter suaedae sp. nov., isolated from Suaeda aralocaspica.</title>
        <authorList>
            <person name="Ma Q."/>
        </authorList>
    </citation>
    <scope>NUCLEOTIDE SEQUENCE</scope>
    <source>
        <strain evidence="5">YZGR15</strain>
    </source>
</reference>
<dbReference type="InterPro" id="IPR024655">
    <property type="entry name" value="Asl1_glyco_hydro_catalytic"/>
</dbReference>
<feature type="domain" description="Asl1-like glycosyl hydrolase catalytic" evidence="4">
    <location>
        <begin position="426"/>
        <end position="643"/>
    </location>
</feature>
<dbReference type="GO" id="GO:0003677">
    <property type="term" value="F:DNA binding"/>
    <property type="evidence" value="ECO:0007669"/>
    <property type="project" value="UniProtKB-KW"/>
</dbReference>
<dbReference type="Gene3D" id="3.20.20.80">
    <property type="entry name" value="Glycosidases"/>
    <property type="match status" value="1"/>
</dbReference>
<gene>
    <name evidence="5" type="ORF">JAV76_00425</name>
</gene>
<dbReference type="RefSeq" id="WP_198732048.1">
    <property type="nucleotide sequence ID" value="NZ_JAEINH010000001.1"/>
</dbReference>
<dbReference type="InterPro" id="IPR017853">
    <property type="entry name" value="GH"/>
</dbReference>
<dbReference type="Pfam" id="PF11790">
    <property type="entry name" value="Glyco_hydro_cc"/>
    <property type="match status" value="1"/>
</dbReference>
<dbReference type="InterPro" id="IPR053183">
    <property type="entry name" value="ASL1"/>
</dbReference>
<evidence type="ECO:0000259" key="3">
    <source>
        <dbReference type="Pfam" id="PF04542"/>
    </source>
</evidence>
<dbReference type="GO" id="GO:0071966">
    <property type="term" value="P:fungal-type cell wall polysaccharide metabolic process"/>
    <property type="evidence" value="ECO:0007669"/>
    <property type="project" value="TreeGrafter"/>
</dbReference>
<evidence type="ECO:0000259" key="4">
    <source>
        <dbReference type="Pfam" id="PF11790"/>
    </source>
</evidence>
<evidence type="ECO:0000256" key="1">
    <source>
        <dbReference type="RuleBase" id="RU000716"/>
    </source>
</evidence>
<feature type="compositionally biased region" description="Pro residues" evidence="2">
    <location>
        <begin position="384"/>
        <end position="400"/>
    </location>
</feature>
<dbReference type="Pfam" id="PF04542">
    <property type="entry name" value="Sigma70_r2"/>
    <property type="match status" value="1"/>
</dbReference>
<dbReference type="InterPro" id="IPR014284">
    <property type="entry name" value="RNA_pol_sigma-70_dom"/>
</dbReference>
<keyword evidence="1" id="KW-0804">Transcription</keyword>
<evidence type="ECO:0000313" key="5">
    <source>
        <dbReference type="EMBL" id="MBI9113475.1"/>
    </source>
</evidence>
<dbReference type="InterPro" id="IPR000838">
    <property type="entry name" value="RNA_pol_sigma70_ECF_CS"/>
</dbReference>
<dbReference type="InterPro" id="IPR007627">
    <property type="entry name" value="RNA_pol_sigma70_r2"/>
</dbReference>
<organism evidence="5 6">
    <name type="scientific">Sanguibacter suaedae</name>
    <dbReference type="NCBI Taxonomy" id="2795737"/>
    <lineage>
        <taxon>Bacteria</taxon>
        <taxon>Bacillati</taxon>
        <taxon>Actinomycetota</taxon>
        <taxon>Actinomycetes</taxon>
        <taxon>Micrococcales</taxon>
        <taxon>Sanguibacteraceae</taxon>
        <taxon>Sanguibacter</taxon>
    </lineage>
</organism>
<dbReference type="GO" id="GO:0006352">
    <property type="term" value="P:DNA-templated transcription initiation"/>
    <property type="evidence" value="ECO:0007669"/>
    <property type="project" value="InterPro"/>
</dbReference>
<dbReference type="SUPFAM" id="SSF88946">
    <property type="entry name" value="Sigma2 domain of RNA polymerase sigma factors"/>
    <property type="match status" value="1"/>
</dbReference>
<dbReference type="Gene3D" id="1.10.1740.10">
    <property type="match status" value="1"/>
</dbReference>
<name>A0A934I930_9MICO</name>
<sequence length="647" mass="68106">MVFSTDTATVVAARAGDPEAVDRLVAVSLPLVYSIVGRALRGHADVDDVVQDTMLRVLRGLGDLREPASFRAWLAAITVRQVRERSRTRATAPQALPVDEVQDPAADFADVTVARLELTGQRREVAEATRWLDDETRELLSLWWLETSGHLTRDDLVRATGVSRAHTAVRVQRMKKRLDEARTVVRVLGASSSCGGLDDLTARWDGRPDALLRKRVVRHVRGCRDCGSAGSGLVPAERLLAGLALVPVPLALGDEILVDALGGTAPADGVSWASVLAGPDGATRTVGMQGLPGTGTAAGVSTTTKALVAAVTVAVVAGGGTAVAVQRAEPPAPMTTAAQDASTSPAPSLDATEAPAPTGVPKPAPTEAPETPEAPEVVPVPEAEQPPAPPVEAAPAPAPAPAASSAKKGVATWEWSGVTGALDDVGASWYYNWSPSDDTMPAPPGAEFVPMIWGRDAVTDETLAKAASEGEVLLGFNEPDLAEQSGMSVEEALAAWPRLEATGLRLGSPAMAWGADTPGGWLDRFMTGAQEQGMRVDFITLHWYGSDFSPAAVDQFLGYVDAVHARYGLPVWVTEYGLMGFGAERTYPTGPQLTTFIEGTTAGMEQRPFVERYAWFGLPAVDDSVPYGLYTDPTTPTEAGRAYRDAG</sequence>
<evidence type="ECO:0000256" key="2">
    <source>
        <dbReference type="SAM" id="MobiDB-lite"/>
    </source>
</evidence>
<evidence type="ECO:0000313" key="6">
    <source>
        <dbReference type="Proteomes" id="UP000602087"/>
    </source>
</evidence>
<dbReference type="PANTHER" id="PTHR34154">
    <property type="entry name" value="ALKALI-SENSITIVE LINKAGE PROTEIN 1"/>
    <property type="match status" value="1"/>
</dbReference>
<keyword evidence="1" id="KW-0731">Sigma factor</keyword>
<proteinExistence type="inferred from homology"/>
<dbReference type="PANTHER" id="PTHR34154:SF3">
    <property type="entry name" value="ALKALI-SENSITIVE LINKAGE PROTEIN 1"/>
    <property type="match status" value="1"/>
</dbReference>
<keyword evidence="6" id="KW-1185">Reference proteome</keyword>
<comment type="similarity">
    <text evidence="1">Belongs to the sigma-70 factor family. ECF subfamily.</text>
</comment>
<dbReference type="InterPro" id="IPR013325">
    <property type="entry name" value="RNA_pol_sigma_r2"/>
</dbReference>